<dbReference type="Gene3D" id="1.20.80.10">
    <property type="match status" value="1"/>
</dbReference>
<evidence type="ECO:0000256" key="3">
    <source>
        <dbReference type="ARBA" id="ARBA00023235"/>
    </source>
</evidence>
<dbReference type="InterPro" id="IPR029045">
    <property type="entry name" value="ClpP/crotonase-like_dom_sf"/>
</dbReference>
<evidence type="ECO:0000313" key="6">
    <source>
        <dbReference type="RefSeq" id="XP_003745300.1"/>
    </source>
</evidence>
<gene>
    <name evidence="6" type="primary">LOC100900557</name>
</gene>
<dbReference type="KEGG" id="goe:100900557"/>
<dbReference type="Pfam" id="PF00887">
    <property type="entry name" value="ACBP"/>
    <property type="match status" value="1"/>
</dbReference>
<evidence type="ECO:0000259" key="4">
    <source>
        <dbReference type="PROSITE" id="PS51228"/>
    </source>
</evidence>
<dbReference type="PANTHER" id="PTHR43684:SF1">
    <property type="entry name" value="ENOYL-COA DELTA ISOMERASE 2"/>
    <property type="match status" value="1"/>
</dbReference>
<dbReference type="SUPFAM" id="SSF47027">
    <property type="entry name" value="Acyl-CoA binding protein"/>
    <property type="match status" value="1"/>
</dbReference>
<dbReference type="FunFam" id="3.90.226.10:FF:000084">
    <property type="entry name" value="Enoyl-CoA delta isomerase 2, mitochondrial"/>
    <property type="match status" value="1"/>
</dbReference>
<dbReference type="InterPro" id="IPR000582">
    <property type="entry name" value="Acyl-CoA-binding_protein"/>
</dbReference>
<dbReference type="GO" id="GO:0005777">
    <property type="term" value="C:peroxisome"/>
    <property type="evidence" value="ECO:0007669"/>
    <property type="project" value="UniProtKB-SubCell"/>
</dbReference>
<reference evidence="6" key="1">
    <citation type="submission" date="2025-08" db="UniProtKB">
        <authorList>
            <consortium name="RefSeq"/>
        </authorList>
    </citation>
    <scope>IDENTIFICATION</scope>
</reference>
<dbReference type="SUPFAM" id="SSF52096">
    <property type="entry name" value="ClpP/crotonase"/>
    <property type="match status" value="1"/>
</dbReference>
<dbReference type="PANTHER" id="PTHR43684">
    <property type="match status" value="1"/>
</dbReference>
<dbReference type="PRINTS" id="PR00689">
    <property type="entry name" value="ACOABINDINGP"/>
</dbReference>
<dbReference type="CTD" id="38100"/>
<comment type="subcellular location">
    <subcellularLocation>
        <location evidence="1">Peroxisome</location>
    </subcellularLocation>
</comment>
<keyword evidence="5" id="KW-1185">Reference proteome</keyword>
<feature type="domain" description="ACB" evidence="4">
    <location>
        <begin position="22"/>
        <end position="107"/>
    </location>
</feature>
<dbReference type="RefSeq" id="XP_003745300.1">
    <property type="nucleotide sequence ID" value="XM_003745252.2"/>
</dbReference>
<dbReference type="InterPro" id="IPR001753">
    <property type="entry name" value="Enoyl-CoA_hydra/iso"/>
</dbReference>
<dbReference type="Gene3D" id="1.10.12.10">
    <property type="entry name" value="Lyase 2-enoyl-coa Hydratase, Chain A, domain 2"/>
    <property type="match status" value="1"/>
</dbReference>
<accession>A0AAJ6QVJ7</accession>
<dbReference type="CDD" id="cd06558">
    <property type="entry name" value="crotonase-like"/>
    <property type="match status" value="1"/>
</dbReference>
<dbReference type="GeneID" id="100900557"/>
<dbReference type="GO" id="GO:0004165">
    <property type="term" value="F:delta(3)-delta(2)-enoyl-CoA isomerase activity"/>
    <property type="evidence" value="ECO:0007669"/>
    <property type="project" value="UniProtKB-ARBA"/>
</dbReference>
<keyword evidence="3 6" id="KW-0413">Isomerase</keyword>
<proteinExistence type="predicted"/>
<dbReference type="InterPro" id="IPR014352">
    <property type="entry name" value="FERM/acyl-CoA-bd_prot_sf"/>
</dbReference>
<evidence type="ECO:0000313" key="5">
    <source>
        <dbReference type="Proteomes" id="UP000694867"/>
    </source>
</evidence>
<dbReference type="GO" id="GO:0000062">
    <property type="term" value="F:fatty-acyl-CoA binding"/>
    <property type="evidence" value="ECO:0007669"/>
    <property type="project" value="InterPro"/>
</dbReference>
<evidence type="ECO:0000256" key="2">
    <source>
        <dbReference type="ARBA" id="ARBA00023140"/>
    </source>
</evidence>
<dbReference type="Pfam" id="PF00378">
    <property type="entry name" value="ECH_1"/>
    <property type="match status" value="1"/>
</dbReference>
<dbReference type="InterPro" id="IPR051053">
    <property type="entry name" value="ECH/Chromodomain_protein"/>
</dbReference>
<dbReference type="InterPro" id="IPR014748">
    <property type="entry name" value="Enoyl-CoA_hydra_C"/>
</dbReference>
<dbReference type="PROSITE" id="PS51228">
    <property type="entry name" value="ACB_2"/>
    <property type="match status" value="1"/>
</dbReference>
<organism evidence="5 6">
    <name type="scientific">Galendromus occidentalis</name>
    <name type="common">western predatory mite</name>
    <dbReference type="NCBI Taxonomy" id="34638"/>
    <lineage>
        <taxon>Eukaryota</taxon>
        <taxon>Metazoa</taxon>
        <taxon>Ecdysozoa</taxon>
        <taxon>Arthropoda</taxon>
        <taxon>Chelicerata</taxon>
        <taxon>Arachnida</taxon>
        <taxon>Acari</taxon>
        <taxon>Parasitiformes</taxon>
        <taxon>Mesostigmata</taxon>
        <taxon>Gamasina</taxon>
        <taxon>Phytoseioidea</taxon>
        <taxon>Phytoseiidae</taxon>
        <taxon>Typhlodrominae</taxon>
        <taxon>Galendromus</taxon>
    </lineage>
</organism>
<sequence length="378" mass="41575">MLRILSGSVRRSAVEFLAVRALSTRLDDAAKRLKTLQEEPENDVKLKIYALYKQATVGDVNIPKPGSFDFVGKVKWVAWKKIEGTPKEKAEDEYVELVESLLSSEEKSGATSSTMDSSVPGIVKTFENGVLTIRLDRVAKKNAMTLEMYRQLTKMINDAAADESVNFFVLTGSGDFFSSGNDLGNFIEKLNTGADLHEMAVDSANLVLHYVNAFINFPKPMIALVNGPSIGIGCTILGLFDLVYASDKAYFQTPFSQLGLNPEGCSSYTFPQLFGGPLAAEVLLMNKKVTAEEALSAGFVTSVFPAAEFDAECKKKVDYISKQPPKSLMHSKALMRAPHRAALLKANEEECKRLEERFTSDEAMRAVANFFKARGSKM</sequence>
<name>A0AAJ6QVJ7_9ACAR</name>
<dbReference type="Gene3D" id="3.90.226.10">
    <property type="entry name" value="2-enoyl-CoA Hydratase, Chain A, domain 1"/>
    <property type="match status" value="1"/>
</dbReference>
<dbReference type="InterPro" id="IPR035984">
    <property type="entry name" value="Acyl-CoA-binding_sf"/>
</dbReference>
<protein>
    <submittedName>
        <fullName evidence="6">Enoyl-CoA delta isomerase 2, mitochondrial</fullName>
    </submittedName>
</protein>
<dbReference type="Proteomes" id="UP000694867">
    <property type="component" value="Unplaced"/>
</dbReference>
<keyword evidence="2" id="KW-0576">Peroxisome</keyword>
<evidence type="ECO:0000256" key="1">
    <source>
        <dbReference type="ARBA" id="ARBA00004275"/>
    </source>
</evidence>
<dbReference type="AlphaFoldDB" id="A0AAJ6QVJ7"/>